<name>A0A1B1RZ98_9BACL</name>
<feature type="transmembrane region" description="Helical" evidence="1">
    <location>
        <begin position="12"/>
        <end position="34"/>
    </location>
</feature>
<protein>
    <recommendedName>
        <fullName evidence="2">SHOCT domain-containing protein</fullName>
    </recommendedName>
</protein>
<accession>A0A1B1RZ98</accession>
<keyword evidence="1" id="KW-0812">Transmembrane</keyword>
<keyword evidence="4" id="KW-1185">Reference proteome</keyword>
<dbReference type="RefSeq" id="WP_049694891.1">
    <property type="nucleotide sequence ID" value="NZ_CP016540.2"/>
</dbReference>
<reference evidence="3" key="1">
    <citation type="submission" date="2016-10" db="EMBL/GenBank/DDBJ databases">
        <authorList>
            <person name="See-Too W.S."/>
        </authorList>
    </citation>
    <scope>NUCLEOTIDE SEQUENCE</scope>
    <source>
        <strain evidence="3">L10.15</strain>
    </source>
</reference>
<evidence type="ECO:0000313" key="3">
    <source>
        <dbReference type="EMBL" id="ANU26256.1"/>
    </source>
</evidence>
<dbReference type="KEGG" id="pll:I858_004320"/>
<dbReference type="EMBL" id="CP016540">
    <property type="protein sequence ID" value="ANU26256.1"/>
    <property type="molecule type" value="Genomic_DNA"/>
</dbReference>
<keyword evidence="1" id="KW-0472">Membrane</keyword>
<dbReference type="STRING" id="1302659.I858_004320"/>
<evidence type="ECO:0000313" key="4">
    <source>
        <dbReference type="Proteomes" id="UP000053354"/>
    </source>
</evidence>
<gene>
    <name evidence="3" type="ORF">I858_004320</name>
</gene>
<dbReference type="Pfam" id="PF09851">
    <property type="entry name" value="SHOCT"/>
    <property type="match status" value="1"/>
</dbReference>
<feature type="domain" description="SHOCT" evidence="2">
    <location>
        <begin position="49"/>
        <end position="76"/>
    </location>
</feature>
<dbReference type="AlphaFoldDB" id="A0A1B1RZ98"/>
<keyword evidence="1" id="KW-1133">Transmembrane helix</keyword>
<evidence type="ECO:0000256" key="1">
    <source>
        <dbReference type="SAM" id="Phobius"/>
    </source>
</evidence>
<sequence length="76" mass="8561">MMRHGSGMDWGMGGGFLMFFLLLVIVGAIVYYVMKNNNANRSQKNTGDDAMEIAKKRLAKGEITTEEFEEIKKTLL</sequence>
<proteinExistence type="predicted"/>
<evidence type="ECO:0000259" key="2">
    <source>
        <dbReference type="Pfam" id="PF09851"/>
    </source>
</evidence>
<dbReference type="Proteomes" id="UP000053354">
    <property type="component" value="Chromosome"/>
</dbReference>
<organism evidence="3 4">
    <name type="scientific">Planococcus versutus</name>
    <dbReference type="NCBI Taxonomy" id="1302659"/>
    <lineage>
        <taxon>Bacteria</taxon>
        <taxon>Bacillati</taxon>
        <taxon>Bacillota</taxon>
        <taxon>Bacilli</taxon>
        <taxon>Bacillales</taxon>
        <taxon>Caryophanaceae</taxon>
        <taxon>Planococcus</taxon>
    </lineage>
</organism>
<dbReference type="OrthoDB" id="1787194at2"/>
<dbReference type="InterPro" id="IPR018649">
    <property type="entry name" value="SHOCT"/>
</dbReference>